<reference evidence="10 11" key="1">
    <citation type="submission" date="2021-01" db="EMBL/GenBank/DDBJ databases">
        <title>Paenibacillus sp.nov. isolated from the rhizosphere soil of tomato plant.</title>
        <authorList>
            <person name="Thin K.K."/>
            <person name="Zhang X."/>
            <person name="He S."/>
        </authorList>
    </citation>
    <scope>NUCLEOTIDE SEQUENCE [LARGE SCALE GENOMIC DNA]</scope>
    <source>
        <strain evidence="10 11">DXFW5</strain>
    </source>
</reference>
<dbReference type="Pfam" id="PF16916">
    <property type="entry name" value="ZT_dimer"/>
    <property type="match status" value="1"/>
</dbReference>
<organism evidence="10 11">
    <name type="scientific">Paenibacillus rhizolycopersici</name>
    <dbReference type="NCBI Taxonomy" id="2780073"/>
    <lineage>
        <taxon>Bacteria</taxon>
        <taxon>Bacillati</taxon>
        <taxon>Bacillota</taxon>
        <taxon>Bacilli</taxon>
        <taxon>Bacillales</taxon>
        <taxon>Paenibacillaceae</taxon>
        <taxon>Paenibacillus</taxon>
    </lineage>
</organism>
<keyword evidence="3" id="KW-0813">Transport</keyword>
<sequence length="318" mass="34268">MTREQAVIPAPTAWPGIVGDIVLAVFLGTVGLLYGSLALLGGALYSAYDAAAGVAARLPGPGNLRLRQFGLTPTGKEAPEPLPTIFFSVFLLMGGVELGIAAFTDIAEADTAPPETFVLAAVLLSMALREALFQIKMRSSRRKAGFDLQPIVEKHRHSLFSSVIVLAGVFGAMGGQAWDLPAMVYLEPSAAILVALHVLFQVYRLVKRSIYGSSAPQLREEDAASLVETVQRVHGVITVDDLKAQENGHYVTVTAKICVNPKITVMEANDIANRAKMLLLNRFSHITDVRIHVAPYEAGYPYKSNTEESDSDLPNLLQ</sequence>
<evidence type="ECO:0000259" key="9">
    <source>
        <dbReference type="Pfam" id="PF16916"/>
    </source>
</evidence>
<protein>
    <submittedName>
        <fullName evidence="10">Cation transporter</fullName>
    </submittedName>
</protein>
<evidence type="ECO:0000256" key="7">
    <source>
        <dbReference type="SAM" id="Phobius"/>
    </source>
</evidence>
<accession>A0ABS2HCY5</accession>
<evidence type="ECO:0000256" key="4">
    <source>
        <dbReference type="ARBA" id="ARBA00022692"/>
    </source>
</evidence>
<dbReference type="PANTHER" id="PTHR43840">
    <property type="entry name" value="MITOCHONDRIAL METAL TRANSPORTER 1-RELATED"/>
    <property type="match status" value="1"/>
</dbReference>
<evidence type="ECO:0000313" key="11">
    <source>
        <dbReference type="Proteomes" id="UP001516620"/>
    </source>
</evidence>
<dbReference type="SUPFAM" id="SSF160240">
    <property type="entry name" value="Cation efflux protein cytoplasmic domain-like"/>
    <property type="match status" value="1"/>
</dbReference>
<comment type="caution">
    <text evidence="10">The sequence shown here is derived from an EMBL/GenBank/DDBJ whole genome shotgun (WGS) entry which is preliminary data.</text>
</comment>
<dbReference type="InterPro" id="IPR027469">
    <property type="entry name" value="Cation_efflux_TMD_sf"/>
</dbReference>
<comment type="subcellular location">
    <subcellularLocation>
        <location evidence="1">Membrane</location>
        <topology evidence="1">Multi-pass membrane protein</topology>
    </subcellularLocation>
</comment>
<dbReference type="InterPro" id="IPR036837">
    <property type="entry name" value="Cation_efflux_CTD_sf"/>
</dbReference>
<dbReference type="InterPro" id="IPR058533">
    <property type="entry name" value="Cation_efflux_TM"/>
</dbReference>
<dbReference type="InterPro" id="IPR027470">
    <property type="entry name" value="Cation_efflux_CTD"/>
</dbReference>
<dbReference type="Gene3D" id="3.30.70.1350">
    <property type="entry name" value="Cation efflux protein, cytoplasmic domain"/>
    <property type="match status" value="1"/>
</dbReference>
<dbReference type="Pfam" id="PF01545">
    <property type="entry name" value="Cation_efflux"/>
    <property type="match status" value="1"/>
</dbReference>
<evidence type="ECO:0000256" key="5">
    <source>
        <dbReference type="ARBA" id="ARBA00022989"/>
    </source>
</evidence>
<gene>
    <name evidence="10" type="ORF">IM700_021640</name>
</gene>
<evidence type="ECO:0000256" key="6">
    <source>
        <dbReference type="ARBA" id="ARBA00023136"/>
    </source>
</evidence>
<keyword evidence="5 7" id="KW-1133">Transmembrane helix</keyword>
<dbReference type="SUPFAM" id="SSF161111">
    <property type="entry name" value="Cation efflux protein transmembrane domain-like"/>
    <property type="match status" value="1"/>
</dbReference>
<feature type="transmembrane region" description="Helical" evidence="7">
    <location>
        <begin position="21"/>
        <end position="48"/>
    </location>
</feature>
<dbReference type="Gene3D" id="1.20.1510.10">
    <property type="entry name" value="Cation efflux protein transmembrane domain"/>
    <property type="match status" value="1"/>
</dbReference>
<evidence type="ECO:0000256" key="1">
    <source>
        <dbReference type="ARBA" id="ARBA00004141"/>
    </source>
</evidence>
<evidence type="ECO:0000256" key="2">
    <source>
        <dbReference type="ARBA" id="ARBA00008114"/>
    </source>
</evidence>
<dbReference type="PANTHER" id="PTHR43840:SF15">
    <property type="entry name" value="MITOCHONDRIAL METAL TRANSPORTER 1-RELATED"/>
    <property type="match status" value="1"/>
</dbReference>
<keyword evidence="11" id="KW-1185">Reference proteome</keyword>
<keyword evidence="4 7" id="KW-0812">Transmembrane</keyword>
<proteinExistence type="inferred from homology"/>
<feature type="transmembrane region" description="Helical" evidence="7">
    <location>
        <begin position="184"/>
        <end position="203"/>
    </location>
</feature>
<dbReference type="Proteomes" id="UP001516620">
    <property type="component" value="Unassembled WGS sequence"/>
</dbReference>
<feature type="transmembrane region" description="Helical" evidence="7">
    <location>
        <begin position="159"/>
        <end position="178"/>
    </location>
</feature>
<comment type="similarity">
    <text evidence="2">Belongs to the cation diffusion facilitator (CDF) transporter (TC 2.A.4) family.</text>
</comment>
<keyword evidence="6 7" id="KW-0472">Membrane</keyword>
<feature type="domain" description="Cation efflux protein transmembrane" evidence="8">
    <location>
        <begin position="17"/>
        <end position="210"/>
    </location>
</feature>
<feature type="domain" description="Cation efflux protein cytoplasmic" evidence="9">
    <location>
        <begin position="218"/>
        <end position="296"/>
    </location>
</feature>
<evidence type="ECO:0000259" key="8">
    <source>
        <dbReference type="Pfam" id="PF01545"/>
    </source>
</evidence>
<evidence type="ECO:0000256" key="3">
    <source>
        <dbReference type="ARBA" id="ARBA00022448"/>
    </source>
</evidence>
<evidence type="ECO:0000313" key="10">
    <source>
        <dbReference type="EMBL" id="MBM6998278.1"/>
    </source>
</evidence>
<dbReference type="EMBL" id="JADCNN020000032">
    <property type="protein sequence ID" value="MBM6998278.1"/>
    <property type="molecule type" value="Genomic_DNA"/>
</dbReference>
<name>A0ABS2HCY5_9BACL</name>
<feature type="transmembrane region" description="Helical" evidence="7">
    <location>
        <begin position="85"/>
        <end position="104"/>
    </location>
</feature>
<dbReference type="RefSeq" id="WP_193418948.1">
    <property type="nucleotide sequence ID" value="NZ_JADCNN020000032.1"/>
</dbReference>
<dbReference type="InterPro" id="IPR050291">
    <property type="entry name" value="CDF_Transporter"/>
</dbReference>